<dbReference type="EMBL" id="CM039434">
    <property type="protein sequence ID" value="KAI4323674.1"/>
    <property type="molecule type" value="Genomic_DNA"/>
</dbReference>
<gene>
    <name evidence="1" type="ORF">L6164_023262</name>
</gene>
<evidence type="ECO:0000313" key="1">
    <source>
        <dbReference type="EMBL" id="KAI4323674.1"/>
    </source>
</evidence>
<organism evidence="1 2">
    <name type="scientific">Bauhinia variegata</name>
    <name type="common">Purple orchid tree</name>
    <name type="synonym">Phanera variegata</name>
    <dbReference type="NCBI Taxonomy" id="167791"/>
    <lineage>
        <taxon>Eukaryota</taxon>
        <taxon>Viridiplantae</taxon>
        <taxon>Streptophyta</taxon>
        <taxon>Embryophyta</taxon>
        <taxon>Tracheophyta</taxon>
        <taxon>Spermatophyta</taxon>
        <taxon>Magnoliopsida</taxon>
        <taxon>eudicotyledons</taxon>
        <taxon>Gunneridae</taxon>
        <taxon>Pentapetalae</taxon>
        <taxon>rosids</taxon>
        <taxon>fabids</taxon>
        <taxon>Fabales</taxon>
        <taxon>Fabaceae</taxon>
        <taxon>Cercidoideae</taxon>
        <taxon>Cercideae</taxon>
        <taxon>Bauhiniinae</taxon>
        <taxon>Bauhinia</taxon>
    </lineage>
</organism>
<comment type="caution">
    <text evidence="1">The sequence shown here is derived from an EMBL/GenBank/DDBJ whole genome shotgun (WGS) entry which is preliminary data.</text>
</comment>
<evidence type="ECO:0000313" key="2">
    <source>
        <dbReference type="Proteomes" id="UP000828941"/>
    </source>
</evidence>
<name>A0ACB9MJK7_BAUVA</name>
<dbReference type="Proteomes" id="UP000828941">
    <property type="component" value="Chromosome 9"/>
</dbReference>
<proteinExistence type="predicted"/>
<keyword evidence="2" id="KW-1185">Reference proteome</keyword>
<reference evidence="1 2" key="1">
    <citation type="journal article" date="2022" name="DNA Res.">
        <title>Chromosomal-level genome assembly of the orchid tree Bauhinia variegata (Leguminosae; Cercidoideae) supports the allotetraploid origin hypothesis of Bauhinia.</title>
        <authorList>
            <person name="Zhong Y."/>
            <person name="Chen Y."/>
            <person name="Zheng D."/>
            <person name="Pang J."/>
            <person name="Liu Y."/>
            <person name="Luo S."/>
            <person name="Meng S."/>
            <person name="Qian L."/>
            <person name="Wei D."/>
            <person name="Dai S."/>
            <person name="Zhou R."/>
        </authorList>
    </citation>
    <scope>NUCLEOTIDE SEQUENCE [LARGE SCALE GENOMIC DNA]</scope>
    <source>
        <strain evidence="1">BV-YZ2020</strain>
    </source>
</reference>
<protein>
    <submittedName>
        <fullName evidence="1">Uncharacterized protein</fullName>
    </submittedName>
</protein>
<sequence>MGRTWEAEKQARRDKGLCFRYNEKFSPGHRYKQSGLAIMELADDEEKTEEDDEPVSKAPMGDLAEISFHAIMGRTSSTTMKLQGTILGKKVLILIDSGSTHNFVSEQVVDELNLPTEPISPFGVQIGNRDIIKCRRICRQVDVYLPGLKITQDYYLFPIGGADLILGIKWLASLNTVQAN</sequence>
<accession>A0ACB9MJK7</accession>